<evidence type="ECO:0000256" key="1">
    <source>
        <dbReference type="SAM" id="MobiDB-lite"/>
    </source>
</evidence>
<evidence type="ECO:0000313" key="2">
    <source>
        <dbReference type="EMBL" id="KAF6447680.1"/>
    </source>
</evidence>
<organism evidence="2 3">
    <name type="scientific">Rousettus aegyptiacus</name>
    <name type="common">Egyptian fruit bat</name>
    <name type="synonym">Pteropus aegyptiacus</name>
    <dbReference type="NCBI Taxonomy" id="9407"/>
    <lineage>
        <taxon>Eukaryota</taxon>
        <taxon>Metazoa</taxon>
        <taxon>Chordata</taxon>
        <taxon>Craniata</taxon>
        <taxon>Vertebrata</taxon>
        <taxon>Euteleostomi</taxon>
        <taxon>Mammalia</taxon>
        <taxon>Eutheria</taxon>
        <taxon>Laurasiatheria</taxon>
        <taxon>Chiroptera</taxon>
        <taxon>Yinpterochiroptera</taxon>
        <taxon>Pteropodoidea</taxon>
        <taxon>Pteropodidae</taxon>
        <taxon>Rousettinae</taxon>
        <taxon>Rousettus</taxon>
    </lineage>
</organism>
<dbReference type="AlphaFoldDB" id="A0A7J8FJB5"/>
<keyword evidence="3" id="KW-1185">Reference proteome</keyword>
<accession>A0A7J8FJB5</accession>
<dbReference type="EMBL" id="JACASE010000007">
    <property type="protein sequence ID" value="KAF6447680.1"/>
    <property type="molecule type" value="Genomic_DNA"/>
</dbReference>
<feature type="region of interest" description="Disordered" evidence="1">
    <location>
        <begin position="148"/>
        <end position="182"/>
    </location>
</feature>
<reference evidence="2 3" key="1">
    <citation type="journal article" date="2020" name="Nature">
        <title>Six reference-quality genomes reveal evolution of bat adaptations.</title>
        <authorList>
            <person name="Jebb D."/>
            <person name="Huang Z."/>
            <person name="Pippel M."/>
            <person name="Hughes G.M."/>
            <person name="Lavrichenko K."/>
            <person name="Devanna P."/>
            <person name="Winkler S."/>
            <person name="Jermiin L.S."/>
            <person name="Skirmuntt E.C."/>
            <person name="Katzourakis A."/>
            <person name="Burkitt-Gray L."/>
            <person name="Ray D.A."/>
            <person name="Sullivan K.A.M."/>
            <person name="Roscito J.G."/>
            <person name="Kirilenko B.M."/>
            <person name="Davalos L.M."/>
            <person name="Corthals A.P."/>
            <person name="Power M.L."/>
            <person name="Jones G."/>
            <person name="Ransome R.D."/>
            <person name="Dechmann D.K.N."/>
            <person name="Locatelli A.G."/>
            <person name="Puechmaille S.J."/>
            <person name="Fedrigo O."/>
            <person name="Jarvis E.D."/>
            <person name="Hiller M."/>
            <person name="Vernes S.C."/>
            <person name="Myers E.W."/>
            <person name="Teeling E.C."/>
        </authorList>
    </citation>
    <scope>NUCLEOTIDE SEQUENCE [LARGE SCALE GENOMIC DNA]</scope>
    <source>
        <strain evidence="2">MRouAeg1</strain>
        <tissue evidence="2">Muscle</tissue>
    </source>
</reference>
<gene>
    <name evidence="2" type="ORF">HJG63_012059</name>
</gene>
<proteinExistence type="predicted"/>
<evidence type="ECO:0000313" key="3">
    <source>
        <dbReference type="Proteomes" id="UP000593571"/>
    </source>
</evidence>
<protein>
    <submittedName>
        <fullName evidence="2">Uncharacterized protein</fullName>
    </submittedName>
</protein>
<name>A0A7J8FJB5_ROUAE</name>
<sequence length="182" mass="19588">MYSLKIKIARSDDSVGPSDTDPFEHKAWGPYVDQLRLYKSGKTHGGGVHLVSWTPGGPLPGAPKGKPGVPTASFQKETEGRGCAARNVGAGGWCHVPECGHYLEDQGQGGPENLRWALSWWARDPLSGQTLVTSWEEEQLWTRHAQTGLPTSLLGTSCPRGGHQTHSERPRGSVGPARGSSR</sequence>
<dbReference type="Proteomes" id="UP000593571">
    <property type="component" value="Unassembled WGS sequence"/>
</dbReference>
<comment type="caution">
    <text evidence="2">The sequence shown here is derived from an EMBL/GenBank/DDBJ whole genome shotgun (WGS) entry which is preliminary data.</text>
</comment>